<sequence>SKGDFLDCDLLYDDSPHQPSKIEEALLSKFEVASQRILEAHILFDQITNTLDLQCQTDNENMSAGNMRVLKDLCEKLTVVAKRHFEAYGRDTLAQRCTDETRDAKTTSKNNNTVKRNSKLSYAQAVNPNTKAIPQNVSLNNNNSSAKG</sequence>
<keyword evidence="2" id="KW-1185">Reference proteome</keyword>
<feature type="non-terminal residue" evidence="1">
    <location>
        <position position="148"/>
    </location>
</feature>
<protein>
    <submittedName>
        <fullName evidence="1">Uncharacterized protein</fullName>
    </submittedName>
</protein>
<evidence type="ECO:0000313" key="2">
    <source>
        <dbReference type="Proteomes" id="UP000237438"/>
    </source>
</evidence>
<organism evidence="1 2">
    <name type="scientific">Erysiphe pulchra</name>
    <dbReference type="NCBI Taxonomy" id="225359"/>
    <lineage>
        <taxon>Eukaryota</taxon>
        <taxon>Fungi</taxon>
        <taxon>Dikarya</taxon>
        <taxon>Ascomycota</taxon>
        <taxon>Pezizomycotina</taxon>
        <taxon>Leotiomycetes</taxon>
        <taxon>Erysiphales</taxon>
        <taxon>Erysiphaceae</taxon>
        <taxon>Erysiphe</taxon>
    </lineage>
</organism>
<dbReference type="EMBL" id="PEDP01004785">
    <property type="protein sequence ID" value="POS82032.1"/>
    <property type="molecule type" value="Genomic_DNA"/>
</dbReference>
<comment type="caution">
    <text evidence="1">The sequence shown here is derived from an EMBL/GenBank/DDBJ whole genome shotgun (WGS) entry which is preliminary data.</text>
</comment>
<dbReference type="AlphaFoldDB" id="A0A2S4PJ02"/>
<reference evidence="1 2" key="1">
    <citation type="submission" date="2017-10" db="EMBL/GenBank/DDBJ databases">
        <title>Development of genomic resources for the powdery mildew, Erysiphe pulchra.</title>
        <authorList>
            <person name="Wadl P.A."/>
            <person name="Mack B.M."/>
            <person name="Moore G."/>
            <person name="Beltz S.B."/>
        </authorList>
    </citation>
    <scope>NUCLEOTIDE SEQUENCE [LARGE SCALE GENOMIC DNA]</scope>
    <source>
        <strain evidence="1">Cflorida</strain>
    </source>
</reference>
<proteinExistence type="predicted"/>
<gene>
    <name evidence="1" type="ORF">EPUL_006752</name>
</gene>
<evidence type="ECO:0000313" key="1">
    <source>
        <dbReference type="EMBL" id="POS82032.1"/>
    </source>
</evidence>
<accession>A0A2S4PJ02</accession>
<dbReference type="Proteomes" id="UP000237438">
    <property type="component" value="Unassembled WGS sequence"/>
</dbReference>
<feature type="non-terminal residue" evidence="1">
    <location>
        <position position="1"/>
    </location>
</feature>
<name>A0A2S4PJ02_9PEZI</name>